<evidence type="ECO:0000313" key="2">
    <source>
        <dbReference type="Proteomes" id="UP000822688"/>
    </source>
</evidence>
<dbReference type="Proteomes" id="UP000822688">
    <property type="component" value="Chromosome V"/>
</dbReference>
<evidence type="ECO:0000313" key="1">
    <source>
        <dbReference type="EMBL" id="KAG0573611.1"/>
    </source>
</evidence>
<comment type="caution">
    <text evidence="1">The sequence shown here is derived from an EMBL/GenBank/DDBJ whole genome shotgun (WGS) entry which is preliminary data.</text>
</comment>
<sequence>MLSKTFQRPWKQVPQWHRSRWRLLVKHWKSSGALFGAETLVETAAPTAILLVKFCNMVEGVTASVSALIQDGDDGATRGTRGAGMRLS</sequence>
<organism evidence="1 2">
    <name type="scientific">Ceratodon purpureus</name>
    <name type="common">Fire moss</name>
    <name type="synonym">Dicranum purpureum</name>
    <dbReference type="NCBI Taxonomy" id="3225"/>
    <lineage>
        <taxon>Eukaryota</taxon>
        <taxon>Viridiplantae</taxon>
        <taxon>Streptophyta</taxon>
        <taxon>Embryophyta</taxon>
        <taxon>Bryophyta</taxon>
        <taxon>Bryophytina</taxon>
        <taxon>Bryopsida</taxon>
        <taxon>Dicranidae</taxon>
        <taxon>Pseudoditrichales</taxon>
        <taxon>Ditrichaceae</taxon>
        <taxon>Ceratodon</taxon>
    </lineage>
</organism>
<gene>
    <name evidence="1" type="ORF">KC19_VG193500</name>
</gene>
<proteinExistence type="predicted"/>
<keyword evidence="2" id="KW-1185">Reference proteome</keyword>
<dbReference type="EMBL" id="CM026426">
    <property type="protein sequence ID" value="KAG0573611.1"/>
    <property type="molecule type" value="Genomic_DNA"/>
</dbReference>
<dbReference type="AlphaFoldDB" id="A0A8T0HS64"/>
<protein>
    <submittedName>
        <fullName evidence="1">Uncharacterized protein</fullName>
    </submittedName>
</protein>
<reference evidence="1" key="1">
    <citation type="submission" date="2020-06" db="EMBL/GenBank/DDBJ databases">
        <title>WGS assembly of Ceratodon purpureus strain R40.</title>
        <authorList>
            <person name="Carey S.B."/>
            <person name="Jenkins J."/>
            <person name="Shu S."/>
            <person name="Lovell J.T."/>
            <person name="Sreedasyam A."/>
            <person name="Maumus F."/>
            <person name="Tiley G.P."/>
            <person name="Fernandez-Pozo N."/>
            <person name="Barry K."/>
            <person name="Chen C."/>
            <person name="Wang M."/>
            <person name="Lipzen A."/>
            <person name="Daum C."/>
            <person name="Saski C.A."/>
            <person name="Payton A.C."/>
            <person name="Mcbreen J.C."/>
            <person name="Conrad R.E."/>
            <person name="Kollar L.M."/>
            <person name="Olsson S."/>
            <person name="Huttunen S."/>
            <person name="Landis J.B."/>
            <person name="Wickett N.J."/>
            <person name="Johnson M.G."/>
            <person name="Rensing S.A."/>
            <person name="Grimwood J."/>
            <person name="Schmutz J."/>
            <person name="Mcdaniel S.F."/>
        </authorList>
    </citation>
    <scope>NUCLEOTIDE SEQUENCE</scope>
    <source>
        <strain evidence="1">R40</strain>
    </source>
</reference>
<accession>A0A8T0HS64</accession>
<name>A0A8T0HS64_CERPU</name>